<keyword evidence="2" id="KW-1134">Transmembrane beta strand</keyword>
<dbReference type="Proteomes" id="UP000184114">
    <property type="component" value="Unassembled WGS sequence"/>
</dbReference>
<evidence type="ECO:0000256" key="3">
    <source>
        <dbReference type="ARBA" id="ARBA00022692"/>
    </source>
</evidence>
<keyword evidence="8" id="KW-1185">Reference proteome</keyword>
<evidence type="ECO:0000256" key="4">
    <source>
        <dbReference type="ARBA" id="ARBA00023136"/>
    </source>
</evidence>
<evidence type="ECO:0000256" key="6">
    <source>
        <dbReference type="SAM" id="SignalP"/>
    </source>
</evidence>
<keyword evidence="3" id="KW-0812">Transmembrane</keyword>
<keyword evidence="5" id="KW-0998">Cell outer membrane</keyword>
<keyword evidence="4" id="KW-0472">Membrane</keyword>
<dbReference type="RefSeq" id="WP_072976592.1">
    <property type="nucleotide sequence ID" value="NZ_FQTY01000013.1"/>
</dbReference>
<accession>A0A1M4XUN0</accession>
<evidence type="ECO:0000256" key="5">
    <source>
        <dbReference type="ARBA" id="ARBA00023237"/>
    </source>
</evidence>
<dbReference type="SUPFAM" id="SSF56954">
    <property type="entry name" value="Outer membrane efflux proteins (OEP)"/>
    <property type="match status" value="1"/>
</dbReference>
<dbReference type="Gene3D" id="1.20.1600.10">
    <property type="entry name" value="Outer membrane efflux proteins (OEP)"/>
    <property type="match status" value="2"/>
</dbReference>
<reference evidence="8" key="1">
    <citation type="submission" date="2016-11" db="EMBL/GenBank/DDBJ databases">
        <authorList>
            <person name="Varghese N."/>
            <person name="Submissions S."/>
        </authorList>
    </citation>
    <scope>NUCLEOTIDE SEQUENCE [LARGE SCALE GENOMIC DNA]</scope>
    <source>
        <strain evidence="8">DSM 18095</strain>
    </source>
</reference>
<dbReference type="GO" id="GO:0015562">
    <property type="term" value="F:efflux transmembrane transporter activity"/>
    <property type="evidence" value="ECO:0007669"/>
    <property type="project" value="InterPro"/>
</dbReference>
<comment type="subcellular location">
    <subcellularLocation>
        <location evidence="1">Cell outer membrane</location>
    </subcellularLocation>
</comment>
<protein>
    <submittedName>
        <fullName evidence="7">Outer membrane protein TolC</fullName>
    </submittedName>
</protein>
<evidence type="ECO:0000256" key="2">
    <source>
        <dbReference type="ARBA" id="ARBA00022452"/>
    </source>
</evidence>
<keyword evidence="6" id="KW-0732">Signal</keyword>
<name>A0A1M4XUN0_9FIRM</name>
<sequence length="474" mass="52854">MKGIKKKIISAIICTMILGSTIETFAAEDKVLKLTMEEAVLMGIENSLALDQVEAEIKLADITKDRSHYTTKKLRRGDDDLRDAQKQINQAEGLLNQGVVPSDISLGDGKVIKAGTKIDSLPSEMQDSIKSGIKKSIEDSKGKLSSGNLKIINALQEAGGNISTALDFASLDSLTLDSTSDVLNTMADISFEVTQASFDIYKNSIALLIQKNYYDVLQAKQMVEAKKKAMERGKKQYEFATASYNEGLKPKDDMLVASTYYKSTKIQYEKAKGDLENALVELKKNLNVGFDKELVLTDVLVEKTENFNLEDGLINGMKQRLEIKKTLGEVIVYNTNFDETKKKYTPNTFQYREAEALKEKSLINFNQAKLEVESSIRQSYNTVNTVASMLESTKEMIKEAEGNLEIAILKYKEGFGVQTNLLKNLNLEDSAGTIIEVLAAEEKLAEIEENVVKITYAYNLARMQYLNNTGNFIY</sequence>
<proteinExistence type="predicted"/>
<dbReference type="GO" id="GO:0009279">
    <property type="term" value="C:cell outer membrane"/>
    <property type="evidence" value="ECO:0007669"/>
    <property type="project" value="UniProtKB-SubCell"/>
</dbReference>
<feature type="chain" id="PRO_5039485549" evidence="6">
    <location>
        <begin position="27"/>
        <end position="474"/>
    </location>
</feature>
<dbReference type="AlphaFoldDB" id="A0A1M4XUN0"/>
<dbReference type="GO" id="GO:1990281">
    <property type="term" value="C:efflux pump complex"/>
    <property type="evidence" value="ECO:0007669"/>
    <property type="project" value="TreeGrafter"/>
</dbReference>
<dbReference type="EMBL" id="FQTY01000013">
    <property type="protein sequence ID" value="SHE97287.1"/>
    <property type="molecule type" value="Genomic_DNA"/>
</dbReference>
<dbReference type="GO" id="GO:0015288">
    <property type="term" value="F:porin activity"/>
    <property type="evidence" value="ECO:0007669"/>
    <property type="project" value="TreeGrafter"/>
</dbReference>
<gene>
    <name evidence="7" type="ORF">SAMN02745784_02401</name>
</gene>
<evidence type="ECO:0000256" key="1">
    <source>
        <dbReference type="ARBA" id="ARBA00004442"/>
    </source>
</evidence>
<dbReference type="PANTHER" id="PTHR30026">
    <property type="entry name" value="OUTER MEMBRANE PROTEIN TOLC"/>
    <property type="match status" value="1"/>
</dbReference>
<dbReference type="PANTHER" id="PTHR30026:SF20">
    <property type="entry name" value="OUTER MEMBRANE PROTEIN TOLC"/>
    <property type="match status" value="1"/>
</dbReference>
<dbReference type="InterPro" id="IPR051906">
    <property type="entry name" value="TolC-like"/>
</dbReference>
<dbReference type="GeneID" id="90993879"/>
<organism evidence="7 8">
    <name type="scientific">Tissierella praeacuta DSM 18095</name>
    <dbReference type="NCBI Taxonomy" id="1123404"/>
    <lineage>
        <taxon>Bacteria</taxon>
        <taxon>Bacillati</taxon>
        <taxon>Bacillota</taxon>
        <taxon>Tissierellia</taxon>
        <taxon>Tissierellales</taxon>
        <taxon>Tissierellaceae</taxon>
        <taxon>Tissierella</taxon>
    </lineage>
</organism>
<dbReference type="STRING" id="1123404.SAMN02745784_02401"/>
<evidence type="ECO:0000313" key="7">
    <source>
        <dbReference type="EMBL" id="SHE97287.1"/>
    </source>
</evidence>
<feature type="signal peptide" evidence="6">
    <location>
        <begin position="1"/>
        <end position="26"/>
    </location>
</feature>
<evidence type="ECO:0000313" key="8">
    <source>
        <dbReference type="Proteomes" id="UP000184114"/>
    </source>
</evidence>